<dbReference type="Gene3D" id="3.40.50.12780">
    <property type="entry name" value="N-terminal domain of ligase-like"/>
    <property type="match status" value="1"/>
</dbReference>
<dbReference type="InterPro" id="IPR000873">
    <property type="entry name" value="AMP-dep_synth/lig_dom"/>
</dbReference>
<dbReference type="PROSITE" id="PS00455">
    <property type="entry name" value="AMP_BINDING"/>
    <property type="match status" value="1"/>
</dbReference>
<proteinExistence type="inferred from homology"/>
<dbReference type="GO" id="GO:0030729">
    <property type="term" value="F:acetoacetate-CoA ligase activity"/>
    <property type="evidence" value="ECO:0007669"/>
    <property type="project" value="InterPro"/>
</dbReference>
<keyword evidence="2" id="KW-0436">Ligase</keyword>
<dbReference type="Proteomes" id="UP000230000">
    <property type="component" value="Unassembled WGS sequence"/>
</dbReference>
<dbReference type="InterPro" id="IPR020845">
    <property type="entry name" value="AMP-binding_CS"/>
</dbReference>
<feature type="domain" description="Acetyl-coenzyme A synthetase N-terminal" evidence="6">
    <location>
        <begin position="38"/>
        <end position="93"/>
    </location>
</feature>
<dbReference type="InterPro" id="IPR032387">
    <property type="entry name" value="ACAS_N"/>
</dbReference>
<dbReference type="RefSeq" id="WP_100313937.1">
    <property type="nucleotide sequence ID" value="NZ_PGFG01000001.1"/>
</dbReference>
<keyword evidence="3" id="KW-0547">Nucleotide-binding</keyword>
<protein>
    <submittedName>
        <fullName evidence="7">Acetoacetyl-CoA synthetase</fullName>
    </submittedName>
</protein>
<dbReference type="Gene3D" id="3.30.300.30">
    <property type="match status" value="1"/>
</dbReference>
<reference evidence="7 8" key="1">
    <citation type="submission" date="2017-11" db="EMBL/GenBank/DDBJ databases">
        <title>Genomic Encyclopedia of Archaeal and Bacterial Type Strains, Phase II (KMG-II): From Individual Species to Whole Genera.</title>
        <authorList>
            <person name="Goeker M."/>
        </authorList>
    </citation>
    <scope>NUCLEOTIDE SEQUENCE [LARGE SCALE GENOMIC DNA]</scope>
    <source>
        <strain evidence="7 8">DSM 27268</strain>
    </source>
</reference>
<dbReference type="PANTHER" id="PTHR42921:SF1">
    <property type="entry name" value="ACETOACETYL-COA SYNTHETASE"/>
    <property type="match status" value="1"/>
</dbReference>
<dbReference type="SUPFAM" id="SSF56801">
    <property type="entry name" value="Acetyl-CoA synthetase-like"/>
    <property type="match status" value="1"/>
</dbReference>
<dbReference type="Pfam" id="PF00501">
    <property type="entry name" value="AMP-binding"/>
    <property type="match status" value="1"/>
</dbReference>
<evidence type="ECO:0000256" key="2">
    <source>
        <dbReference type="ARBA" id="ARBA00022598"/>
    </source>
</evidence>
<dbReference type="InterPro" id="IPR045851">
    <property type="entry name" value="AMP-bd_C_sf"/>
</dbReference>
<keyword evidence="4" id="KW-0067">ATP-binding</keyword>
<comment type="similarity">
    <text evidence="1">Belongs to the ATP-dependent AMP-binding enzyme family.</text>
</comment>
<evidence type="ECO:0000259" key="5">
    <source>
        <dbReference type="Pfam" id="PF00501"/>
    </source>
</evidence>
<keyword evidence="8" id="KW-1185">Reference proteome</keyword>
<dbReference type="AlphaFoldDB" id="A0A2M9CTR2"/>
<dbReference type="Pfam" id="PF16177">
    <property type="entry name" value="ACAS_N"/>
    <property type="match status" value="1"/>
</dbReference>
<evidence type="ECO:0000313" key="8">
    <source>
        <dbReference type="Proteomes" id="UP000230000"/>
    </source>
</evidence>
<evidence type="ECO:0000313" key="7">
    <source>
        <dbReference type="EMBL" id="PJJ75314.1"/>
    </source>
</evidence>
<dbReference type="GO" id="GO:0006629">
    <property type="term" value="P:lipid metabolic process"/>
    <property type="evidence" value="ECO:0007669"/>
    <property type="project" value="InterPro"/>
</dbReference>
<dbReference type="InterPro" id="IPR005914">
    <property type="entry name" value="Acac_CoA_synth"/>
</dbReference>
<dbReference type="GO" id="GO:0005524">
    <property type="term" value="F:ATP binding"/>
    <property type="evidence" value="ECO:0007669"/>
    <property type="project" value="UniProtKB-KW"/>
</dbReference>
<accession>A0A2M9CTR2</accession>
<dbReference type="PANTHER" id="PTHR42921">
    <property type="entry name" value="ACETOACETYL-COA SYNTHETASE"/>
    <property type="match status" value="1"/>
</dbReference>
<evidence type="ECO:0000256" key="1">
    <source>
        <dbReference type="ARBA" id="ARBA00006432"/>
    </source>
</evidence>
<evidence type="ECO:0000259" key="6">
    <source>
        <dbReference type="Pfam" id="PF16177"/>
    </source>
</evidence>
<dbReference type="EMBL" id="PGFG01000001">
    <property type="protein sequence ID" value="PJJ75314.1"/>
    <property type="molecule type" value="Genomic_DNA"/>
</dbReference>
<name>A0A2M9CTR2_9BACT</name>
<dbReference type="NCBIfam" id="TIGR01217">
    <property type="entry name" value="ac_ac_CoA_syn"/>
    <property type="match status" value="1"/>
</dbReference>
<evidence type="ECO:0000256" key="3">
    <source>
        <dbReference type="ARBA" id="ARBA00022741"/>
    </source>
</evidence>
<comment type="caution">
    <text evidence="7">The sequence shown here is derived from an EMBL/GenBank/DDBJ whole genome shotgun (WGS) entry which is preliminary data.</text>
</comment>
<sequence>MAEGEILWQPSDAVWQASHLAHYVQWLSREKRLSFHDYAALWQWSVRDIPAFWQSVWEYFALPQPDELVEIMSSDPMPYTRWFAGARLNYAAHVFKQATDERPALWFAAEDKPLRPISWQTLLQRVAGLQYFFQQIGLQKGDRVAAYLPNAPEATIGWLATVALGAVWSSCSPDFGVQGVLDRFRQIQPKILIAADGYVYQGKRYDRLQQLKSICEALPSLECVILVSRIHDEATWQDIHPRQVGWEDAVAGGSRRAPVSADVQVVEVDFSHPLWILYSSGTTGIPKAITHSHGGMLLEHLKYLAFHNDVHAGENFFWYTTTGWMMWNFLQASLLMGATAVLYDGHPAYPGMGVLWRLAAQVPIHHFGTSAPFLMSCRKVGYKADSQQLATLRSIGSTGSPLPPEGFEYVYQSIKPDVWLCSMSGGTDICTAWVGGCLWRPVRSGEIQCRCLGCSMYAYDENGKALDHEIGEMVVTAPMPCMPVYFWNDPDFTRYRESYFEMYPGVWRHGDWIRITEHDGVIIYGRSDATLNRQGVRIGTAEIYRVLDRLPEIRDSLIVNIELPGGNSYMPLFVVLSSGMELNEGLKQKIREALRNSCSPRHVPDEIIAVDDIPYTISGKKLEMPVKKLFLGMPLERVVQPGVLRNPEALRVFETIAQSWRSRFSGD</sequence>
<feature type="domain" description="AMP-dependent synthetase/ligase" evidence="5">
    <location>
        <begin position="99"/>
        <end position="479"/>
    </location>
</feature>
<organism evidence="7 8">
    <name type="scientific">Thermoflavifilum aggregans</name>
    <dbReference type="NCBI Taxonomy" id="454188"/>
    <lineage>
        <taxon>Bacteria</taxon>
        <taxon>Pseudomonadati</taxon>
        <taxon>Bacteroidota</taxon>
        <taxon>Chitinophagia</taxon>
        <taxon>Chitinophagales</taxon>
        <taxon>Chitinophagaceae</taxon>
        <taxon>Thermoflavifilum</taxon>
    </lineage>
</organism>
<dbReference type="NCBIfam" id="NF002937">
    <property type="entry name" value="PRK03584.1"/>
    <property type="match status" value="1"/>
</dbReference>
<gene>
    <name evidence="7" type="ORF">BXY57_0886</name>
</gene>
<dbReference type="OrthoDB" id="9778383at2"/>
<dbReference type="InterPro" id="IPR042099">
    <property type="entry name" value="ANL_N_sf"/>
</dbReference>
<evidence type="ECO:0000256" key="4">
    <source>
        <dbReference type="ARBA" id="ARBA00022840"/>
    </source>
</evidence>